<dbReference type="RefSeq" id="WP_328939483.1">
    <property type="nucleotide sequence ID" value="NZ_CP108133.1"/>
</dbReference>
<dbReference type="InterPro" id="IPR018764">
    <property type="entry name" value="RskA_C"/>
</dbReference>
<keyword evidence="8" id="KW-0804">Transcription</keyword>
<evidence type="ECO:0000256" key="2">
    <source>
        <dbReference type="ARBA" id="ARBA00004236"/>
    </source>
</evidence>
<evidence type="ECO:0000256" key="1">
    <source>
        <dbReference type="ARBA" id="ARBA00004167"/>
    </source>
</evidence>
<dbReference type="Pfam" id="PF10099">
    <property type="entry name" value="RskA_C"/>
    <property type="match status" value="1"/>
</dbReference>
<accession>A0ABZ1JUV8</accession>
<gene>
    <name evidence="13" type="ORF">OG288_39565</name>
</gene>
<dbReference type="InterPro" id="IPR051474">
    <property type="entry name" value="Anti-sigma-K/W_factor"/>
</dbReference>
<organism evidence="13 14">
    <name type="scientific">Streptomyces tauricus</name>
    <dbReference type="NCBI Taxonomy" id="68274"/>
    <lineage>
        <taxon>Bacteria</taxon>
        <taxon>Bacillati</taxon>
        <taxon>Actinomycetota</taxon>
        <taxon>Actinomycetes</taxon>
        <taxon>Kitasatosporales</taxon>
        <taxon>Streptomycetaceae</taxon>
        <taxon>Streptomyces</taxon>
        <taxon>Streptomyces aurantiacus group</taxon>
    </lineage>
</organism>
<dbReference type="Pfam" id="PF22618">
    <property type="entry name" value="RskA_N"/>
    <property type="match status" value="1"/>
</dbReference>
<comment type="subcellular location">
    <subcellularLocation>
        <location evidence="2">Cell membrane</location>
    </subcellularLocation>
    <subcellularLocation>
        <location evidence="1">Membrane</location>
        <topology evidence="1">Single-pass membrane protein</topology>
    </subcellularLocation>
</comment>
<feature type="domain" description="Anti-sigma K factor RskA C-terminal" evidence="11">
    <location>
        <begin position="101"/>
        <end position="243"/>
    </location>
</feature>
<sequence>MSTVDLHTLTGAYALHALSDEERGAFERHAADCEACAREALELSETAARLGLAVSVSSPSALKSRVMRRITTVRQDSPRVVPLTRPPGGGIRARRLSRWALAACVAGVAAFGGTTVWQYERAQDASEQARQSERRTDAIAAVLGASDARTAGAELAGGARGTVVVSKSRDEAVFIASGMAAPPSGKVYQLWFDDGGTMRSAGLMDSHRTAEAVLLEGAVDGASGMGITVEPAGGSAEPTSDPVALMTFPA</sequence>
<keyword evidence="5" id="KW-1133">Transmembrane helix</keyword>
<feature type="domain" description="Anti-sigma-K factor RskA N-terminal" evidence="12">
    <location>
        <begin position="6"/>
        <end position="40"/>
    </location>
</feature>
<keyword evidence="14" id="KW-1185">Reference proteome</keyword>
<protein>
    <recommendedName>
        <fullName evidence="10">Regulator of SigK</fullName>
    </recommendedName>
    <alternativeName>
        <fullName evidence="9">Sigma-K anti-sigma factor RskA</fullName>
    </alternativeName>
</protein>
<evidence type="ECO:0000313" key="13">
    <source>
        <dbReference type="EMBL" id="WTP53889.1"/>
    </source>
</evidence>
<dbReference type="InterPro" id="IPR041916">
    <property type="entry name" value="Anti_sigma_zinc_sf"/>
</dbReference>
<evidence type="ECO:0000256" key="5">
    <source>
        <dbReference type="ARBA" id="ARBA00022989"/>
    </source>
</evidence>
<evidence type="ECO:0000256" key="4">
    <source>
        <dbReference type="ARBA" id="ARBA00022692"/>
    </source>
</evidence>
<dbReference type="PANTHER" id="PTHR37461">
    <property type="entry name" value="ANTI-SIGMA-K FACTOR RSKA"/>
    <property type="match status" value="1"/>
</dbReference>
<evidence type="ECO:0000256" key="9">
    <source>
        <dbReference type="ARBA" id="ARBA00029829"/>
    </source>
</evidence>
<keyword evidence="7" id="KW-0472">Membrane</keyword>
<evidence type="ECO:0000256" key="8">
    <source>
        <dbReference type="ARBA" id="ARBA00023163"/>
    </source>
</evidence>
<name>A0ABZ1JUV8_9ACTN</name>
<keyword evidence="3" id="KW-1003">Cell membrane</keyword>
<evidence type="ECO:0000256" key="7">
    <source>
        <dbReference type="ARBA" id="ARBA00023136"/>
    </source>
</evidence>
<evidence type="ECO:0000259" key="11">
    <source>
        <dbReference type="Pfam" id="PF10099"/>
    </source>
</evidence>
<evidence type="ECO:0000256" key="10">
    <source>
        <dbReference type="ARBA" id="ARBA00030803"/>
    </source>
</evidence>
<keyword evidence="6" id="KW-0805">Transcription regulation</keyword>
<dbReference type="EMBL" id="CP108133">
    <property type="protein sequence ID" value="WTP53889.1"/>
    <property type="molecule type" value="Genomic_DNA"/>
</dbReference>
<dbReference type="Proteomes" id="UP001432166">
    <property type="component" value="Chromosome"/>
</dbReference>
<evidence type="ECO:0000256" key="3">
    <source>
        <dbReference type="ARBA" id="ARBA00022475"/>
    </source>
</evidence>
<evidence type="ECO:0000259" key="12">
    <source>
        <dbReference type="Pfam" id="PF22618"/>
    </source>
</evidence>
<evidence type="ECO:0000256" key="6">
    <source>
        <dbReference type="ARBA" id="ARBA00023015"/>
    </source>
</evidence>
<evidence type="ECO:0000313" key="14">
    <source>
        <dbReference type="Proteomes" id="UP001432166"/>
    </source>
</evidence>
<dbReference type="InterPro" id="IPR053877">
    <property type="entry name" value="RskA_N"/>
</dbReference>
<dbReference type="PANTHER" id="PTHR37461:SF1">
    <property type="entry name" value="ANTI-SIGMA-K FACTOR RSKA"/>
    <property type="match status" value="1"/>
</dbReference>
<reference evidence="13" key="1">
    <citation type="submission" date="2022-10" db="EMBL/GenBank/DDBJ databases">
        <title>The complete genomes of actinobacterial strains from the NBC collection.</title>
        <authorList>
            <person name="Joergensen T.S."/>
            <person name="Alvarez Arevalo M."/>
            <person name="Sterndorff E.B."/>
            <person name="Faurdal D."/>
            <person name="Vuksanovic O."/>
            <person name="Mourched A.-S."/>
            <person name="Charusanti P."/>
            <person name="Shaw S."/>
            <person name="Blin K."/>
            <person name="Weber T."/>
        </authorList>
    </citation>
    <scope>NUCLEOTIDE SEQUENCE</scope>
    <source>
        <strain evidence="13">NBC_00189</strain>
    </source>
</reference>
<proteinExistence type="predicted"/>
<keyword evidence="4" id="KW-0812">Transmembrane</keyword>
<dbReference type="Gene3D" id="1.10.10.1320">
    <property type="entry name" value="Anti-sigma factor, zinc-finger domain"/>
    <property type="match status" value="1"/>
</dbReference>